<reference evidence="2" key="1">
    <citation type="journal article" date="2019" name="Int. J. Syst. Evol. Microbiol.">
        <title>The Global Catalogue of Microorganisms (GCM) 10K type strain sequencing project: providing services to taxonomists for standard genome sequencing and annotation.</title>
        <authorList>
            <consortium name="The Broad Institute Genomics Platform"/>
            <consortium name="The Broad Institute Genome Sequencing Center for Infectious Disease"/>
            <person name="Wu L."/>
            <person name="Ma J."/>
        </authorList>
    </citation>
    <scope>NUCLEOTIDE SEQUENCE [LARGE SCALE GENOMIC DNA]</scope>
    <source>
        <strain evidence="2">CCUG 56331</strain>
    </source>
</reference>
<accession>A0ABW0RBA1</accession>
<keyword evidence="2" id="KW-1185">Reference proteome</keyword>
<evidence type="ECO:0000313" key="1">
    <source>
        <dbReference type="EMBL" id="MFC5541352.1"/>
    </source>
</evidence>
<organism evidence="1 2">
    <name type="scientific">Ureibacillus suwonensis</name>
    <dbReference type="NCBI Taxonomy" id="313007"/>
    <lineage>
        <taxon>Bacteria</taxon>
        <taxon>Bacillati</taxon>
        <taxon>Bacillota</taxon>
        <taxon>Bacilli</taxon>
        <taxon>Bacillales</taxon>
        <taxon>Caryophanaceae</taxon>
        <taxon>Ureibacillus</taxon>
    </lineage>
</organism>
<dbReference type="Pfam" id="PF02620">
    <property type="entry name" value="YceD"/>
    <property type="match status" value="1"/>
</dbReference>
<proteinExistence type="predicted"/>
<dbReference type="RefSeq" id="WP_342581118.1">
    <property type="nucleotide sequence ID" value="NZ_JBHSNQ010000048.1"/>
</dbReference>
<gene>
    <name evidence="1" type="ORF">ACFPOH_06095</name>
</gene>
<protein>
    <submittedName>
        <fullName evidence="1">YceD family protein</fullName>
    </submittedName>
</protein>
<dbReference type="EMBL" id="JBHSNQ010000048">
    <property type="protein sequence ID" value="MFC5541352.1"/>
    <property type="molecule type" value="Genomic_DNA"/>
</dbReference>
<evidence type="ECO:0000313" key="2">
    <source>
        <dbReference type="Proteomes" id="UP001595978"/>
    </source>
</evidence>
<dbReference type="InterPro" id="IPR003772">
    <property type="entry name" value="YceD"/>
</dbReference>
<comment type="caution">
    <text evidence="1">The sequence shown here is derived from an EMBL/GenBank/DDBJ whole genome shotgun (WGS) entry which is preliminary data.</text>
</comment>
<dbReference type="Proteomes" id="UP001595978">
    <property type="component" value="Unassembled WGS sequence"/>
</dbReference>
<sequence>MKWSIHQLSKYRHTGMPIDTVVELDDVKKRNKDIRDISPVHIKGHCTIGNSQMTCQLHLTATLTLPCARTWEDVEFPVEVETVEVFSWADPELRGNDEDEDIHYIDGEVIDLKPVLEDLILLEVPMQVFKEGTEGTIKGGKDWSYYTEEELSQQNDKPKVDPRLAGLAKFFDQKDE</sequence>
<name>A0ABW0RBA1_9BACL</name>